<accession>A0ABM1A212</accession>
<sequence length="282" mass="31465">MPTSASASVPAVCGIHAQAGPSDGGEEDEPYTSVIEDLTPVIQEFRPTAPEHQEAGEWQPCTCKRFNGQPCFSRYTKEEIESCRLSFMSLTKEELDVAIMAKIQVCIHLGSETQRTKKAQTPRQQQQVTAMTKPKGPAGKYSQSSVEKALDAIQSKSLSIRQAAQTYGVPRSTLMDKLSGKYPVKRVAHTVLTEEEETKLVKWVVACARLGDGKDREQLCRAVQGILNSEGRQTKFTNNKPGFCWYKAFMEKHEDIIRERKAMVLGEQRAQVSKIIIIIIFV</sequence>
<dbReference type="InterPro" id="IPR009057">
    <property type="entry name" value="Homeodomain-like_sf"/>
</dbReference>
<evidence type="ECO:0000259" key="2">
    <source>
        <dbReference type="Pfam" id="PF05225"/>
    </source>
</evidence>
<evidence type="ECO:0000313" key="4">
    <source>
        <dbReference type="RefSeq" id="XP_012939228.2"/>
    </source>
</evidence>
<dbReference type="Proteomes" id="UP000694888">
    <property type="component" value="Unplaced"/>
</dbReference>
<feature type="compositionally biased region" description="Polar residues" evidence="1">
    <location>
        <begin position="119"/>
        <end position="130"/>
    </location>
</feature>
<reference evidence="4" key="1">
    <citation type="submission" date="2025-08" db="UniProtKB">
        <authorList>
            <consortium name="RefSeq"/>
        </authorList>
    </citation>
    <scope>IDENTIFICATION</scope>
</reference>
<name>A0ABM1A212_APLCA</name>
<dbReference type="SUPFAM" id="SSF46689">
    <property type="entry name" value="Homeodomain-like"/>
    <property type="match status" value="1"/>
</dbReference>
<dbReference type="RefSeq" id="XP_012939228.2">
    <property type="nucleotide sequence ID" value="XM_013083774.2"/>
</dbReference>
<dbReference type="Pfam" id="PF05225">
    <property type="entry name" value="HTH_psq"/>
    <property type="match status" value="1"/>
</dbReference>
<dbReference type="GeneID" id="106012062"/>
<evidence type="ECO:0000313" key="3">
    <source>
        <dbReference type="Proteomes" id="UP000694888"/>
    </source>
</evidence>
<feature type="domain" description="HTH psq-type" evidence="2">
    <location>
        <begin position="147"/>
        <end position="186"/>
    </location>
</feature>
<keyword evidence="3" id="KW-1185">Reference proteome</keyword>
<gene>
    <name evidence="4" type="primary">LOC106012062</name>
</gene>
<feature type="region of interest" description="Disordered" evidence="1">
    <location>
        <begin position="114"/>
        <end position="142"/>
    </location>
</feature>
<protein>
    <submittedName>
        <fullName evidence="4">Uncharacterized protein LOC106012062</fullName>
    </submittedName>
</protein>
<organism evidence="3 4">
    <name type="scientific">Aplysia californica</name>
    <name type="common">California sea hare</name>
    <dbReference type="NCBI Taxonomy" id="6500"/>
    <lineage>
        <taxon>Eukaryota</taxon>
        <taxon>Metazoa</taxon>
        <taxon>Spiralia</taxon>
        <taxon>Lophotrochozoa</taxon>
        <taxon>Mollusca</taxon>
        <taxon>Gastropoda</taxon>
        <taxon>Heterobranchia</taxon>
        <taxon>Euthyneura</taxon>
        <taxon>Tectipleura</taxon>
        <taxon>Aplysiida</taxon>
        <taxon>Aplysioidea</taxon>
        <taxon>Aplysiidae</taxon>
        <taxon>Aplysia</taxon>
    </lineage>
</organism>
<proteinExistence type="predicted"/>
<evidence type="ECO:0000256" key="1">
    <source>
        <dbReference type="SAM" id="MobiDB-lite"/>
    </source>
</evidence>
<dbReference type="InterPro" id="IPR007889">
    <property type="entry name" value="HTH_Psq"/>
</dbReference>
<dbReference type="Gene3D" id="1.10.10.60">
    <property type="entry name" value="Homeodomain-like"/>
    <property type="match status" value="1"/>
</dbReference>